<accession>A0A382WNN5</accession>
<protein>
    <submittedName>
        <fullName evidence="2">Uncharacterized protein</fullName>
    </submittedName>
</protein>
<name>A0A382WNN5_9ZZZZ</name>
<gene>
    <name evidence="2" type="ORF">METZ01_LOCUS413123</name>
</gene>
<dbReference type="AlphaFoldDB" id="A0A382WNN5"/>
<feature type="transmembrane region" description="Helical" evidence="1">
    <location>
        <begin position="133"/>
        <end position="155"/>
    </location>
</feature>
<sequence length="179" mass="21710">MNEKTFINPEGGWQPNKKIEFDPIFVWPLRPKSFFKWLLNFPGYIWPWNLFFIAIAIICYLFIQPEFSRCVTFKLDWISIIFLRNLFLIILIAGFFHIRLHILKSQKDEFQYNPKSLGEGKKWHLGSQTRENMFWTLFSALPIWTVYEVFLMWGYANNLFLFPVSDWVNSPFYFCLLFY</sequence>
<keyword evidence="1" id="KW-0472">Membrane</keyword>
<organism evidence="2">
    <name type="scientific">marine metagenome</name>
    <dbReference type="NCBI Taxonomy" id="408172"/>
    <lineage>
        <taxon>unclassified sequences</taxon>
        <taxon>metagenomes</taxon>
        <taxon>ecological metagenomes</taxon>
    </lineage>
</organism>
<proteinExistence type="predicted"/>
<keyword evidence="1" id="KW-0812">Transmembrane</keyword>
<keyword evidence="1" id="KW-1133">Transmembrane helix</keyword>
<feature type="transmembrane region" description="Helical" evidence="1">
    <location>
        <begin position="75"/>
        <end position="98"/>
    </location>
</feature>
<evidence type="ECO:0000313" key="2">
    <source>
        <dbReference type="EMBL" id="SVD60269.1"/>
    </source>
</evidence>
<evidence type="ECO:0000256" key="1">
    <source>
        <dbReference type="SAM" id="Phobius"/>
    </source>
</evidence>
<reference evidence="2" key="1">
    <citation type="submission" date="2018-05" db="EMBL/GenBank/DDBJ databases">
        <authorList>
            <person name="Lanie J.A."/>
            <person name="Ng W.-L."/>
            <person name="Kazmierczak K.M."/>
            <person name="Andrzejewski T.M."/>
            <person name="Davidsen T.M."/>
            <person name="Wayne K.J."/>
            <person name="Tettelin H."/>
            <person name="Glass J.I."/>
            <person name="Rusch D."/>
            <person name="Podicherti R."/>
            <person name="Tsui H.-C.T."/>
            <person name="Winkler M.E."/>
        </authorList>
    </citation>
    <scope>NUCLEOTIDE SEQUENCE</scope>
</reference>
<dbReference type="EMBL" id="UINC01161215">
    <property type="protein sequence ID" value="SVD60269.1"/>
    <property type="molecule type" value="Genomic_DNA"/>
</dbReference>
<feature type="transmembrane region" description="Helical" evidence="1">
    <location>
        <begin position="44"/>
        <end position="63"/>
    </location>
</feature>